<evidence type="ECO:0000313" key="3">
    <source>
        <dbReference type="Proteomes" id="UP000542674"/>
    </source>
</evidence>
<dbReference type="InterPro" id="IPR001387">
    <property type="entry name" value="Cro/C1-type_HTH"/>
</dbReference>
<dbReference type="PROSITE" id="PS50943">
    <property type="entry name" value="HTH_CROC1"/>
    <property type="match status" value="1"/>
</dbReference>
<dbReference type="RefSeq" id="WP_184666475.1">
    <property type="nucleotide sequence ID" value="NZ_BAABAI010000034.1"/>
</dbReference>
<name>A0A7W7SZB5_9PSEU</name>
<dbReference type="SMART" id="SM00530">
    <property type="entry name" value="HTH_XRE"/>
    <property type="match status" value="1"/>
</dbReference>
<sequence>MSSSLPTPQEIRDLRMAARLSQVELAQLTGLSRNTVQAAEQGRLTTRTARALGCVLRELQVPSDRLTQVERQLADLTAQVEQLARGAA</sequence>
<keyword evidence="3" id="KW-1185">Reference proteome</keyword>
<dbReference type="Proteomes" id="UP000542674">
    <property type="component" value="Unassembled WGS sequence"/>
</dbReference>
<reference evidence="2 3" key="1">
    <citation type="submission" date="2020-08" db="EMBL/GenBank/DDBJ databases">
        <title>Sequencing the genomes of 1000 actinobacteria strains.</title>
        <authorList>
            <person name="Klenk H.-P."/>
        </authorList>
    </citation>
    <scope>NUCLEOTIDE SEQUENCE [LARGE SCALE GENOMIC DNA]</scope>
    <source>
        <strain evidence="2 3">DSM 45084</strain>
    </source>
</reference>
<comment type="caution">
    <text evidence="2">The sequence shown here is derived from an EMBL/GenBank/DDBJ whole genome shotgun (WGS) entry which is preliminary data.</text>
</comment>
<dbReference type="SUPFAM" id="SSF47413">
    <property type="entry name" value="lambda repressor-like DNA-binding domains"/>
    <property type="match status" value="1"/>
</dbReference>
<dbReference type="EMBL" id="JACHJS010000001">
    <property type="protein sequence ID" value="MBB4963726.1"/>
    <property type="molecule type" value="Genomic_DNA"/>
</dbReference>
<dbReference type="CDD" id="cd00093">
    <property type="entry name" value="HTH_XRE"/>
    <property type="match status" value="1"/>
</dbReference>
<evidence type="ECO:0000259" key="1">
    <source>
        <dbReference type="PROSITE" id="PS50943"/>
    </source>
</evidence>
<proteinExistence type="predicted"/>
<dbReference type="Gene3D" id="1.10.260.40">
    <property type="entry name" value="lambda repressor-like DNA-binding domains"/>
    <property type="match status" value="1"/>
</dbReference>
<dbReference type="InterPro" id="IPR010982">
    <property type="entry name" value="Lambda_DNA-bd_dom_sf"/>
</dbReference>
<organism evidence="2 3">
    <name type="scientific">Saccharothrix violaceirubra</name>
    <dbReference type="NCBI Taxonomy" id="413306"/>
    <lineage>
        <taxon>Bacteria</taxon>
        <taxon>Bacillati</taxon>
        <taxon>Actinomycetota</taxon>
        <taxon>Actinomycetes</taxon>
        <taxon>Pseudonocardiales</taxon>
        <taxon>Pseudonocardiaceae</taxon>
        <taxon>Saccharothrix</taxon>
    </lineage>
</organism>
<evidence type="ECO:0000313" key="2">
    <source>
        <dbReference type="EMBL" id="MBB4963726.1"/>
    </source>
</evidence>
<feature type="domain" description="HTH cro/C1-type" evidence="1">
    <location>
        <begin position="11"/>
        <end position="66"/>
    </location>
</feature>
<dbReference type="AlphaFoldDB" id="A0A7W7SZB5"/>
<accession>A0A7W7SZB5</accession>
<dbReference type="GO" id="GO:0003677">
    <property type="term" value="F:DNA binding"/>
    <property type="evidence" value="ECO:0007669"/>
    <property type="project" value="InterPro"/>
</dbReference>
<dbReference type="Pfam" id="PF13560">
    <property type="entry name" value="HTH_31"/>
    <property type="match status" value="1"/>
</dbReference>
<gene>
    <name evidence="2" type="ORF">F4559_001085</name>
</gene>
<protein>
    <submittedName>
        <fullName evidence="2">Transcriptional regulator with XRE-family HTH domain</fullName>
    </submittedName>
</protein>